<dbReference type="PROSITE" id="PS01064">
    <property type="entry name" value="PYRIDOX_OXIDASE"/>
    <property type="match status" value="1"/>
</dbReference>
<evidence type="ECO:0000256" key="9">
    <source>
        <dbReference type="PIRSR" id="PIRSR000190-2"/>
    </source>
</evidence>
<dbReference type="InterPro" id="IPR000659">
    <property type="entry name" value="Pyridox_Oxase"/>
</dbReference>
<evidence type="ECO:0000256" key="5">
    <source>
        <dbReference type="ARBA" id="ARBA00023002"/>
    </source>
</evidence>
<dbReference type="UniPathway" id="UPA01068">
    <property type="reaction ID" value="UER00304"/>
</dbReference>
<comment type="catalytic activity">
    <reaction evidence="7">
        <text>pyridoxine 5'-phosphate + O2 = pyridoxal 5'-phosphate + H2O2</text>
        <dbReference type="Rhea" id="RHEA:15149"/>
        <dbReference type="ChEBI" id="CHEBI:15379"/>
        <dbReference type="ChEBI" id="CHEBI:16240"/>
        <dbReference type="ChEBI" id="CHEBI:58589"/>
        <dbReference type="ChEBI" id="CHEBI:597326"/>
        <dbReference type="EC" id="1.4.3.5"/>
    </reaction>
</comment>
<feature type="binding site" evidence="7 9">
    <location>
        <position position="85"/>
    </location>
    <ligand>
        <name>FMN</name>
        <dbReference type="ChEBI" id="CHEBI:58210"/>
    </ligand>
</feature>
<keyword evidence="3 7" id="KW-0285">Flavoprotein</keyword>
<feature type="domain" description="Pyridoxamine 5'-phosphate oxidase N-terminal" evidence="10">
    <location>
        <begin position="41"/>
        <end position="160"/>
    </location>
</feature>
<comment type="subunit">
    <text evidence="2 7">Homodimer.</text>
</comment>
<dbReference type="PANTHER" id="PTHR10851:SF0">
    <property type="entry name" value="PYRIDOXINE-5'-PHOSPHATE OXIDASE"/>
    <property type="match status" value="1"/>
</dbReference>
<dbReference type="Pfam" id="PF01243">
    <property type="entry name" value="PNPOx_N"/>
    <property type="match status" value="1"/>
</dbReference>
<dbReference type="InterPro" id="IPR019740">
    <property type="entry name" value="Pyridox_Oxase_CS"/>
</dbReference>
<keyword evidence="13" id="KW-1185">Reference proteome</keyword>
<evidence type="ECO:0000256" key="7">
    <source>
        <dbReference type="HAMAP-Rule" id="MF_01629"/>
    </source>
</evidence>
<dbReference type="Pfam" id="PF10590">
    <property type="entry name" value="PNP_phzG_C"/>
    <property type="match status" value="1"/>
</dbReference>
<protein>
    <recommendedName>
        <fullName evidence="7">Pyridoxine/pyridoxamine 5'-phosphate oxidase</fullName>
        <ecNumber evidence="7">1.4.3.5</ecNumber>
    </recommendedName>
    <alternativeName>
        <fullName evidence="7">PNP/PMP oxidase</fullName>
        <shortName evidence="7">PNPOx</shortName>
    </alternativeName>
    <alternativeName>
        <fullName evidence="7">Pyridoxal 5'-phosphate synthase</fullName>
    </alternativeName>
</protein>
<evidence type="ECO:0000313" key="12">
    <source>
        <dbReference type="EMBL" id="NJB70449.1"/>
    </source>
</evidence>
<feature type="binding site" evidence="7 8">
    <location>
        <position position="68"/>
    </location>
    <ligand>
        <name>substrate</name>
    </ligand>
</feature>
<evidence type="ECO:0000256" key="4">
    <source>
        <dbReference type="ARBA" id="ARBA00022643"/>
    </source>
</evidence>
<dbReference type="FunFam" id="2.30.110.10:FF:000020">
    <property type="entry name" value="PNPO isoform 11"/>
    <property type="match status" value="1"/>
</dbReference>
<dbReference type="InterPro" id="IPR012349">
    <property type="entry name" value="Split_barrel_FMN-bd"/>
</dbReference>
<dbReference type="NCBIfam" id="TIGR00558">
    <property type="entry name" value="pdxH"/>
    <property type="match status" value="1"/>
</dbReference>
<dbReference type="EC" id="1.4.3.5" evidence="7"/>
<dbReference type="AlphaFoldDB" id="A0A846R0Q4"/>
<comment type="caution">
    <text evidence="12">The sequence shown here is derived from an EMBL/GenBank/DDBJ whole genome shotgun (WGS) entry which is preliminary data.</text>
</comment>
<feature type="binding site" evidence="7 8">
    <location>
        <begin position="193"/>
        <end position="195"/>
    </location>
    <ligand>
        <name>substrate</name>
    </ligand>
</feature>
<dbReference type="PIRSF" id="PIRSF000190">
    <property type="entry name" value="Pyd_amn-ph_oxd"/>
    <property type="match status" value="1"/>
</dbReference>
<dbReference type="Gene3D" id="2.30.110.10">
    <property type="entry name" value="Electron Transport, Fmn-binding Protein, Chain A"/>
    <property type="match status" value="1"/>
</dbReference>
<accession>A0A846R0Q4</accession>
<evidence type="ECO:0000256" key="2">
    <source>
        <dbReference type="ARBA" id="ARBA00011738"/>
    </source>
</evidence>
<dbReference type="NCBIfam" id="NF004231">
    <property type="entry name" value="PRK05679.1"/>
    <property type="match status" value="1"/>
</dbReference>
<feature type="binding site" evidence="7 8">
    <location>
        <position position="125"/>
    </location>
    <ligand>
        <name>substrate</name>
    </ligand>
</feature>
<reference evidence="12 13" key="1">
    <citation type="submission" date="2020-03" db="EMBL/GenBank/DDBJ databases">
        <title>Genomic Encyclopedia of Type Strains, Phase IV (KMG-IV): sequencing the most valuable type-strain genomes for metagenomic binning, comparative biology and taxonomic classification.</title>
        <authorList>
            <person name="Goeker M."/>
        </authorList>
    </citation>
    <scope>NUCLEOTIDE SEQUENCE [LARGE SCALE GENOMIC DNA]</scope>
    <source>
        <strain evidence="12 13">DSM 29762</strain>
    </source>
</reference>
<dbReference type="GO" id="GO:0004733">
    <property type="term" value="F:pyridoxamine phosphate oxidase activity"/>
    <property type="evidence" value="ECO:0007669"/>
    <property type="project" value="UniProtKB-UniRule"/>
</dbReference>
<comment type="caution">
    <text evidence="7">Lacks conserved residue(s) required for the propagation of feature annotation.</text>
</comment>
<evidence type="ECO:0000256" key="3">
    <source>
        <dbReference type="ARBA" id="ARBA00022630"/>
    </source>
</evidence>
<comment type="catalytic activity">
    <reaction evidence="7">
        <text>pyridoxamine 5'-phosphate + O2 + H2O = pyridoxal 5'-phosphate + H2O2 + NH4(+)</text>
        <dbReference type="Rhea" id="RHEA:15817"/>
        <dbReference type="ChEBI" id="CHEBI:15377"/>
        <dbReference type="ChEBI" id="CHEBI:15379"/>
        <dbReference type="ChEBI" id="CHEBI:16240"/>
        <dbReference type="ChEBI" id="CHEBI:28938"/>
        <dbReference type="ChEBI" id="CHEBI:58451"/>
        <dbReference type="ChEBI" id="CHEBI:597326"/>
        <dbReference type="EC" id="1.4.3.5"/>
    </reaction>
</comment>
<feature type="binding site" evidence="7 8">
    <location>
        <position position="133"/>
    </location>
    <ligand>
        <name>substrate</name>
    </ligand>
</feature>
<evidence type="ECO:0000256" key="1">
    <source>
        <dbReference type="ARBA" id="ARBA00007301"/>
    </source>
</evidence>
<dbReference type="InterPro" id="IPR011576">
    <property type="entry name" value="Pyridox_Oxase_N"/>
</dbReference>
<keyword evidence="4 7" id="KW-0288">FMN</keyword>
<dbReference type="PANTHER" id="PTHR10851">
    <property type="entry name" value="PYRIDOXINE-5-PHOSPHATE OXIDASE"/>
    <property type="match status" value="1"/>
</dbReference>
<gene>
    <name evidence="7" type="primary">pdxH</name>
    <name evidence="12" type="ORF">GGR42_000911</name>
</gene>
<keyword evidence="6 7" id="KW-0664">Pyridoxine biosynthesis</keyword>
<name>A0A846R0Q4_9FLAO</name>
<feature type="domain" description="Pyridoxine 5'-phosphate oxidase dimerisation C-terminal" evidence="11">
    <location>
        <begin position="174"/>
        <end position="215"/>
    </location>
</feature>
<keyword evidence="5 7" id="KW-0560">Oxidoreductase</keyword>
<proteinExistence type="inferred from homology"/>
<dbReference type="GO" id="GO:0010181">
    <property type="term" value="F:FMN binding"/>
    <property type="evidence" value="ECO:0007669"/>
    <property type="project" value="UniProtKB-UniRule"/>
</dbReference>
<dbReference type="SUPFAM" id="SSF50475">
    <property type="entry name" value="FMN-binding split barrel"/>
    <property type="match status" value="1"/>
</dbReference>
<feature type="binding site" evidence="7 9">
    <location>
        <begin position="142"/>
        <end position="143"/>
    </location>
    <ligand>
        <name>FMN</name>
        <dbReference type="ChEBI" id="CHEBI:58210"/>
    </ligand>
</feature>
<organism evidence="12 13">
    <name type="scientific">Saonia flava</name>
    <dbReference type="NCBI Taxonomy" id="523696"/>
    <lineage>
        <taxon>Bacteria</taxon>
        <taxon>Pseudomonadati</taxon>
        <taxon>Bacteroidota</taxon>
        <taxon>Flavobacteriia</taxon>
        <taxon>Flavobacteriales</taxon>
        <taxon>Flavobacteriaceae</taxon>
        <taxon>Saonia</taxon>
    </lineage>
</organism>
<comment type="cofactor">
    <cofactor evidence="7 9">
        <name>FMN</name>
        <dbReference type="ChEBI" id="CHEBI:58210"/>
    </cofactor>
    <text evidence="7 9">Binds 1 FMN per subunit.</text>
</comment>
<dbReference type="InterPro" id="IPR019576">
    <property type="entry name" value="Pyridoxamine_oxidase_dimer_C"/>
</dbReference>
<comment type="function">
    <text evidence="7">Catalyzes the oxidation of either pyridoxine 5'-phosphate (PNP) or pyridoxamine 5'-phosphate (PMP) into pyridoxal 5'-phosphate (PLP).</text>
</comment>
<dbReference type="HAMAP" id="MF_01629">
    <property type="entry name" value="PdxH"/>
    <property type="match status" value="1"/>
</dbReference>
<feature type="binding site" evidence="7 9">
    <location>
        <position position="197"/>
    </location>
    <ligand>
        <name>FMN</name>
        <dbReference type="ChEBI" id="CHEBI:58210"/>
    </ligand>
</feature>
<comment type="pathway">
    <text evidence="7">Cofactor metabolism; pyridoxal 5'-phosphate salvage; pyridoxal 5'-phosphate from pyridoxamine 5'-phosphate: step 1/1.</text>
</comment>
<comment type="similarity">
    <text evidence="1 7">Belongs to the pyridoxamine 5'-phosphate oxidase family.</text>
</comment>
<sequence length="215" mass="24951">MQKDLGKYRKVYEKSSLIEGAISSNPMELFQKWFYEVEEADGVSETNAMTLSTLGLDGYPKSRVVLLKKYTYEGFIFYTNYKSEKGRAIAENPNVCLSFFWPNMERQIIIKGKADKIAENLSDGYFESRPEGSKLGAIVSNQSEVIPSREVLEKKLKEMEAEYANKEIVRPKYWGGYIVKPISVEFWQGRPNRLHDRIRYSLGEDYNWKVERLAP</sequence>
<dbReference type="EMBL" id="JAATJJ010000001">
    <property type="protein sequence ID" value="NJB70449.1"/>
    <property type="molecule type" value="Genomic_DNA"/>
</dbReference>
<evidence type="ECO:0000259" key="10">
    <source>
        <dbReference type="Pfam" id="PF01243"/>
    </source>
</evidence>
<feature type="binding site" evidence="8">
    <location>
        <begin position="9"/>
        <end position="12"/>
    </location>
    <ligand>
        <name>substrate</name>
    </ligand>
</feature>
<feature type="binding site" evidence="7 8">
    <location>
        <position position="129"/>
    </location>
    <ligand>
        <name>substrate</name>
    </ligand>
</feature>
<dbReference type="RefSeq" id="WP_167961256.1">
    <property type="nucleotide sequence ID" value="NZ_JAATJJ010000001.1"/>
</dbReference>
<feature type="binding site" evidence="7 9">
    <location>
        <begin position="63"/>
        <end position="68"/>
    </location>
    <ligand>
        <name>FMN</name>
        <dbReference type="ChEBI" id="CHEBI:58210"/>
    </ligand>
</feature>
<evidence type="ECO:0000259" key="11">
    <source>
        <dbReference type="Pfam" id="PF10590"/>
    </source>
</evidence>
<feature type="binding site" evidence="7 9">
    <location>
        <position position="187"/>
    </location>
    <ligand>
        <name>FMN</name>
        <dbReference type="ChEBI" id="CHEBI:58210"/>
    </ligand>
</feature>
<evidence type="ECO:0000256" key="8">
    <source>
        <dbReference type="PIRSR" id="PIRSR000190-1"/>
    </source>
</evidence>
<dbReference type="Proteomes" id="UP000590442">
    <property type="component" value="Unassembled WGS sequence"/>
</dbReference>
<feature type="binding site" evidence="7 9">
    <location>
        <position position="107"/>
    </location>
    <ligand>
        <name>FMN</name>
        <dbReference type="ChEBI" id="CHEBI:58210"/>
    </ligand>
</feature>
<feature type="binding site" evidence="7 9">
    <location>
        <begin position="78"/>
        <end position="79"/>
    </location>
    <ligand>
        <name>FMN</name>
        <dbReference type="ChEBI" id="CHEBI:58210"/>
    </ligand>
</feature>
<comment type="pathway">
    <text evidence="7">Cofactor metabolism; pyridoxal 5'-phosphate salvage; pyridoxal 5'-phosphate from pyridoxine 5'-phosphate: step 1/1.</text>
</comment>
<evidence type="ECO:0000256" key="6">
    <source>
        <dbReference type="ARBA" id="ARBA00023096"/>
    </source>
</evidence>
<evidence type="ECO:0000313" key="13">
    <source>
        <dbReference type="Proteomes" id="UP000590442"/>
    </source>
</evidence>
<dbReference type="GO" id="GO:0008615">
    <property type="term" value="P:pyridoxine biosynthetic process"/>
    <property type="evidence" value="ECO:0007669"/>
    <property type="project" value="UniProtKB-UniRule"/>
</dbReference>